<dbReference type="EMBL" id="QPJL01000002">
    <property type="protein sequence ID" value="RCW88209.1"/>
    <property type="molecule type" value="Genomic_DNA"/>
</dbReference>
<gene>
    <name evidence="4" type="primary">lptA</name>
    <name evidence="6" type="ORF">DFP89_102139</name>
</gene>
<evidence type="ECO:0000259" key="5">
    <source>
        <dbReference type="Pfam" id="PF03968"/>
    </source>
</evidence>
<dbReference type="GO" id="GO:0030288">
    <property type="term" value="C:outer membrane-bounded periplasmic space"/>
    <property type="evidence" value="ECO:0007669"/>
    <property type="project" value="TreeGrafter"/>
</dbReference>
<dbReference type="GO" id="GO:0009279">
    <property type="term" value="C:cell outer membrane"/>
    <property type="evidence" value="ECO:0007669"/>
    <property type="project" value="TreeGrafter"/>
</dbReference>
<reference evidence="6 7" key="1">
    <citation type="submission" date="2018-07" db="EMBL/GenBank/DDBJ databases">
        <title>Genomic Encyclopedia of Type Strains, Phase III (KMG-III): the genomes of soil and plant-associated and newly described type strains.</title>
        <authorList>
            <person name="Whitman W."/>
        </authorList>
    </citation>
    <scope>NUCLEOTIDE SEQUENCE [LARGE SCALE GENOMIC DNA]</scope>
    <source>
        <strain evidence="6 7">CECT 8525</strain>
    </source>
</reference>
<comment type="subunit">
    <text evidence="4">Component of the lipopolysaccharide transport and assembly complex.</text>
</comment>
<evidence type="ECO:0000256" key="2">
    <source>
        <dbReference type="ARBA" id="ARBA00022729"/>
    </source>
</evidence>
<comment type="subcellular location">
    <subcellularLocation>
        <location evidence="4">Periplasm</location>
    </subcellularLocation>
</comment>
<comment type="similarity">
    <text evidence="4">Belongs to the LptA family.</text>
</comment>
<protein>
    <recommendedName>
        <fullName evidence="4">Lipopolysaccharide export system protein LptA</fullName>
    </recommendedName>
</protein>
<dbReference type="RefSeq" id="WP_114347943.1">
    <property type="nucleotide sequence ID" value="NZ_QPJL01000002.1"/>
</dbReference>
<dbReference type="HAMAP" id="MF_01914">
    <property type="entry name" value="LPS_assembly_LptA"/>
    <property type="match status" value="1"/>
</dbReference>
<dbReference type="Gene3D" id="2.60.450.10">
    <property type="entry name" value="Lipopolysaccharide (LPS) transport protein A like domain"/>
    <property type="match status" value="1"/>
</dbReference>
<dbReference type="OrthoDB" id="9811926at2"/>
<evidence type="ECO:0000313" key="6">
    <source>
        <dbReference type="EMBL" id="RCW88209.1"/>
    </source>
</evidence>
<feature type="chain" id="PRO_5017093669" description="Lipopolysaccharide export system protein LptA" evidence="4">
    <location>
        <begin position="24"/>
        <end position="162"/>
    </location>
</feature>
<organism evidence="6 7">
    <name type="scientific">Paracoccus lutimaris</name>
    <dbReference type="NCBI Taxonomy" id="1490030"/>
    <lineage>
        <taxon>Bacteria</taxon>
        <taxon>Pseudomonadati</taxon>
        <taxon>Pseudomonadota</taxon>
        <taxon>Alphaproteobacteria</taxon>
        <taxon>Rhodobacterales</taxon>
        <taxon>Paracoccaceae</taxon>
        <taxon>Paracoccus</taxon>
    </lineage>
</organism>
<name>A0A368Z875_9RHOB</name>
<proteinExistence type="inferred from homology"/>
<comment type="function">
    <text evidence="4">Involved in the assembly of lipopolysaccharide (LPS). Required for the translocation of LPS from the inner membrane to the outer membrane.</text>
</comment>
<dbReference type="PANTHER" id="PTHR36504">
    <property type="entry name" value="LIPOPOLYSACCHARIDE EXPORT SYSTEM PROTEIN LPTA"/>
    <property type="match status" value="1"/>
</dbReference>
<dbReference type="Pfam" id="PF03968">
    <property type="entry name" value="LptD_N"/>
    <property type="match status" value="1"/>
</dbReference>
<dbReference type="Proteomes" id="UP000253345">
    <property type="component" value="Unassembled WGS sequence"/>
</dbReference>
<dbReference type="AlphaFoldDB" id="A0A368Z875"/>
<evidence type="ECO:0000256" key="1">
    <source>
        <dbReference type="ARBA" id="ARBA00022448"/>
    </source>
</evidence>
<accession>A0A368Z875</accession>
<keyword evidence="1 4" id="KW-0813">Transport</keyword>
<dbReference type="GO" id="GO:0015920">
    <property type="term" value="P:lipopolysaccharide transport"/>
    <property type="evidence" value="ECO:0007669"/>
    <property type="project" value="UniProtKB-UniRule"/>
</dbReference>
<dbReference type="PANTHER" id="PTHR36504:SF1">
    <property type="entry name" value="LIPOPOLYSACCHARIDE EXPORT SYSTEM PROTEIN LPTA"/>
    <property type="match status" value="1"/>
</dbReference>
<keyword evidence="2 4" id="KW-0732">Signal</keyword>
<evidence type="ECO:0000256" key="4">
    <source>
        <dbReference type="HAMAP-Rule" id="MF_01914"/>
    </source>
</evidence>
<dbReference type="InterPro" id="IPR014340">
    <property type="entry name" value="LptA"/>
</dbReference>
<dbReference type="InterPro" id="IPR052037">
    <property type="entry name" value="LPS_export_LptA"/>
</dbReference>
<evidence type="ECO:0000313" key="7">
    <source>
        <dbReference type="Proteomes" id="UP000253345"/>
    </source>
</evidence>
<keyword evidence="7" id="KW-1185">Reference proteome</keyword>
<dbReference type="NCBIfam" id="TIGR03002">
    <property type="entry name" value="outer_YhbN_LptA"/>
    <property type="match status" value="1"/>
</dbReference>
<feature type="signal peptide" evidence="4">
    <location>
        <begin position="1"/>
        <end position="23"/>
    </location>
</feature>
<dbReference type="GO" id="GO:0001530">
    <property type="term" value="F:lipopolysaccharide binding"/>
    <property type="evidence" value="ECO:0007669"/>
    <property type="project" value="InterPro"/>
</dbReference>
<feature type="domain" description="Organic solvent tolerance-like N-terminal" evidence="5">
    <location>
        <begin position="39"/>
        <end position="145"/>
    </location>
</feature>
<comment type="caution">
    <text evidence="6">The sequence shown here is derived from an EMBL/GenBank/DDBJ whole genome shotgun (WGS) entry which is preliminary data.</text>
</comment>
<dbReference type="InterPro" id="IPR005653">
    <property type="entry name" value="OstA-like_N"/>
</dbReference>
<keyword evidence="3 4" id="KW-0574">Periplasm</keyword>
<dbReference type="GO" id="GO:0017089">
    <property type="term" value="F:glycolipid transfer activity"/>
    <property type="evidence" value="ECO:0007669"/>
    <property type="project" value="TreeGrafter"/>
</dbReference>
<evidence type="ECO:0000256" key="3">
    <source>
        <dbReference type="ARBA" id="ARBA00022764"/>
    </source>
</evidence>
<dbReference type="GO" id="GO:0043165">
    <property type="term" value="P:Gram-negative-bacterium-type cell outer membrane assembly"/>
    <property type="evidence" value="ECO:0007669"/>
    <property type="project" value="UniProtKB-UniRule"/>
</dbReference>
<sequence length="162" mass="16678" precursor="true">MSRLPALPLIVLSLALTAAPALAQSTGFGRAQDTKLPVEVTAEQLSVDQKTGKATFSGKVLIGQGQMRLSADRVTVTYAQGDQSRISALHAEGNVTMVSGEDAAEARVADYDVESGNVVLTGDVLLTQTGNVLAGEKVTVNLETGTANASGRVRSVLQPGGN</sequence>